<dbReference type="PANTHER" id="PTHR43775">
    <property type="entry name" value="FATTY ACID SYNTHASE"/>
    <property type="match status" value="1"/>
</dbReference>
<dbReference type="Pfam" id="PF00109">
    <property type="entry name" value="ketoacyl-synt"/>
    <property type="match status" value="1"/>
</dbReference>
<comment type="caution">
    <text evidence="2">The sequence shown here is derived from an EMBL/GenBank/DDBJ whole genome shotgun (WGS) entry which is preliminary data.</text>
</comment>
<name>A0ABR0F482_ZASCE</name>
<proteinExistence type="predicted"/>
<feature type="domain" description="Ketosynthase family 3 (KS3)" evidence="1">
    <location>
        <begin position="13"/>
        <end position="126"/>
    </location>
</feature>
<dbReference type="Proteomes" id="UP001305779">
    <property type="component" value="Unassembled WGS sequence"/>
</dbReference>
<dbReference type="PANTHER" id="PTHR43775:SF29">
    <property type="entry name" value="ASPERFURANONE POLYKETIDE SYNTHASE AFOG-RELATED"/>
    <property type="match status" value="1"/>
</dbReference>
<protein>
    <recommendedName>
        <fullName evidence="1">Ketosynthase family 3 (KS3) domain-containing protein</fullName>
    </recommendedName>
</protein>
<accession>A0ABR0F482</accession>
<evidence type="ECO:0000259" key="1">
    <source>
        <dbReference type="PROSITE" id="PS52004"/>
    </source>
</evidence>
<reference evidence="2 3" key="1">
    <citation type="journal article" date="2023" name="G3 (Bethesda)">
        <title>A chromosome-level genome assembly of Zasmidium syzygii isolated from banana leaves.</title>
        <authorList>
            <person name="van Westerhoven A.C."/>
            <person name="Mehrabi R."/>
            <person name="Talebi R."/>
            <person name="Steentjes M.B.F."/>
            <person name="Corcolon B."/>
            <person name="Chong P.A."/>
            <person name="Kema G.H.J."/>
            <person name="Seidl M.F."/>
        </authorList>
    </citation>
    <scope>NUCLEOTIDE SEQUENCE [LARGE SCALE GENOMIC DNA]</scope>
    <source>
        <strain evidence="2 3">P124</strain>
    </source>
</reference>
<dbReference type="InterPro" id="IPR020841">
    <property type="entry name" value="PKS_Beta-ketoAc_synthase_dom"/>
</dbReference>
<keyword evidence="3" id="KW-1185">Reference proteome</keyword>
<gene>
    <name evidence="2" type="ORF">PRZ48_002503</name>
</gene>
<sequence length="126" mass="13745">MPAFASQPGPKTDDPIAVIGMSCKFPGDADTPAKLWDLCESGRNTWSEIPSTRFNGKAFQNPDHRNPGMINAAGAHFINADVSRFDASFFNFTYEAASTMDPQIRLQLESVFEATEDGKLLSVQAT</sequence>
<dbReference type="PROSITE" id="PS52004">
    <property type="entry name" value="KS3_2"/>
    <property type="match status" value="1"/>
</dbReference>
<dbReference type="InterPro" id="IPR014030">
    <property type="entry name" value="Ketoacyl_synth_N"/>
</dbReference>
<evidence type="ECO:0000313" key="3">
    <source>
        <dbReference type="Proteomes" id="UP001305779"/>
    </source>
</evidence>
<dbReference type="InterPro" id="IPR050091">
    <property type="entry name" value="PKS_NRPS_Biosynth_Enz"/>
</dbReference>
<evidence type="ECO:0000313" key="2">
    <source>
        <dbReference type="EMBL" id="KAK4508764.1"/>
    </source>
</evidence>
<dbReference type="SUPFAM" id="SSF53901">
    <property type="entry name" value="Thiolase-like"/>
    <property type="match status" value="1"/>
</dbReference>
<dbReference type="InterPro" id="IPR016039">
    <property type="entry name" value="Thiolase-like"/>
</dbReference>
<dbReference type="Gene3D" id="3.40.47.10">
    <property type="match status" value="1"/>
</dbReference>
<organism evidence="2 3">
    <name type="scientific">Zasmidium cellare</name>
    <name type="common">Wine cellar mold</name>
    <name type="synonym">Racodium cellare</name>
    <dbReference type="NCBI Taxonomy" id="395010"/>
    <lineage>
        <taxon>Eukaryota</taxon>
        <taxon>Fungi</taxon>
        <taxon>Dikarya</taxon>
        <taxon>Ascomycota</taxon>
        <taxon>Pezizomycotina</taxon>
        <taxon>Dothideomycetes</taxon>
        <taxon>Dothideomycetidae</taxon>
        <taxon>Mycosphaerellales</taxon>
        <taxon>Mycosphaerellaceae</taxon>
        <taxon>Zasmidium</taxon>
    </lineage>
</organism>
<dbReference type="EMBL" id="JAXOVC010000001">
    <property type="protein sequence ID" value="KAK4508764.1"/>
    <property type="molecule type" value="Genomic_DNA"/>
</dbReference>